<feature type="compositionally biased region" description="Low complexity" evidence="1">
    <location>
        <begin position="293"/>
        <end position="306"/>
    </location>
</feature>
<dbReference type="InterPro" id="IPR007526">
    <property type="entry name" value="SWIRM"/>
</dbReference>
<accession>A0AA39GJ38</accession>
<evidence type="ECO:0000256" key="1">
    <source>
        <dbReference type="SAM" id="MobiDB-lite"/>
    </source>
</evidence>
<dbReference type="Gene3D" id="1.10.10.10">
    <property type="entry name" value="Winged helix-like DNA-binding domain superfamily/Winged helix DNA-binding domain"/>
    <property type="match status" value="1"/>
</dbReference>
<name>A0AA39GJ38_SARSR</name>
<keyword evidence="4" id="KW-1185">Reference proteome</keyword>
<feature type="region of interest" description="Disordered" evidence="1">
    <location>
        <begin position="246"/>
        <end position="318"/>
    </location>
</feature>
<dbReference type="GO" id="GO:0010468">
    <property type="term" value="P:regulation of gene expression"/>
    <property type="evidence" value="ECO:0007669"/>
    <property type="project" value="UniProtKB-ARBA"/>
</dbReference>
<evidence type="ECO:0000313" key="4">
    <source>
        <dbReference type="Proteomes" id="UP001175261"/>
    </source>
</evidence>
<dbReference type="SUPFAM" id="SSF46689">
    <property type="entry name" value="Homeodomain-like"/>
    <property type="match status" value="1"/>
</dbReference>
<evidence type="ECO:0000259" key="2">
    <source>
        <dbReference type="Pfam" id="PF04433"/>
    </source>
</evidence>
<feature type="region of interest" description="Disordered" evidence="1">
    <location>
        <begin position="1"/>
        <end position="56"/>
    </location>
</feature>
<organism evidence="3 4">
    <name type="scientific">Sarocladium strictum</name>
    <name type="common">Black bundle disease fungus</name>
    <name type="synonym">Acremonium strictum</name>
    <dbReference type="NCBI Taxonomy" id="5046"/>
    <lineage>
        <taxon>Eukaryota</taxon>
        <taxon>Fungi</taxon>
        <taxon>Dikarya</taxon>
        <taxon>Ascomycota</taxon>
        <taxon>Pezizomycotina</taxon>
        <taxon>Sordariomycetes</taxon>
        <taxon>Hypocreomycetidae</taxon>
        <taxon>Hypocreales</taxon>
        <taxon>Sarocladiaceae</taxon>
        <taxon>Sarocladium</taxon>
    </lineage>
</organism>
<feature type="region of interest" description="Disordered" evidence="1">
    <location>
        <begin position="117"/>
        <end position="176"/>
    </location>
</feature>
<reference evidence="3" key="1">
    <citation type="submission" date="2022-10" db="EMBL/GenBank/DDBJ databases">
        <title>Determination and structural analysis of whole genome sequence of Sarocladium strictum F4-1.</title>
        <authorList>
            <person name="Hu L."/>
            <person name="Jiang Y."/>
        </authorList>
    </citation>
    <scope>NUCLEOTIDE SEQUENCE</scope>
    <source>
        <strain evidence="3">F4-1</strain>
    </source>
</reference>
<dbReference type="Pfam" id="PF04433">
    <property type="entry name" value="SWIRM"/>
    <property type="match status" value="1"/>
</dbReference>
<dbReference type="InterPro" id="IPR036388">
    <property type="entry name" value="WH-like_DNA-bd_sf"/>
</dbReference>
<feature type="compositionally biased region" description="Polar residues" evidence="1">
    <location>
        <begin position="144"/>
        <end position="155"/>
    </location>
</feature>
<feature type="domain" description="SWIRM" evidence="2">
    <location>
        <begin position="362"/>
        <end position="433"/>
    </location>
</feature>
<protein>
    <recommendedName>
        <fullName evidence="2">SWIRM domain-containing protein</fullName>
    </recommendedName>
</protein>
<dbReference type="EMBL" id="JAPDFR010000003">
    <property type="protein sequence ID" value="KAK0388312.1"/>
    <property type="molecule type" value="Genomic_DNA"/>
</dbReference>
<proteinExistence type="predicted"/>
<dbReference type="InterPro" id="IPR009057">
    <property type="entry name" value="Homeodomain-like_sf"/>
</dbReference>
<dbReference type="AlphaFoldDB" id="A0AA39GJ38"/>
<feature type="compositionally biased region" description="Polar residues" evidence="1">
    <location>
        <begin position="15"/>
        <end position="56"/>
    </location>
</feature>
<dbReference type="Proteomes" id="UP001175261">
    <property type="component" value="Unassembled WGS sequence"/>
</dbReference>
<dbReference type="FunFam" id="1.10.10.10:FF:000087">
    <property type="entry name" value="Transcriptional adapter 2"/>
    <property type="match status" value="1"/>
</dbReference>
<sequence length="448" mass="49912">MPPALPSISFDNPRPDTTSHFSPSGQSNSNFHSNTLFTMQRQPHQSHTMPSDIGYTTQLPHADTVVAPPEKPRDAHKIDISTLMSPPDPILDSFSNPTTSYNYITAKLLSDDAINETSKRDGRQPLPMSPPISPYSQAIAPAEPSTTLTPPSQTIKDPVLYPQDDSHSSSSPTHSPLFATVDLEHQRLVDQHIRNRSPATFPTGLLPPKPEDYNLALSFQTQVMKLYQSNRKGWLRQERAFLKADRAAQGPKRYQKLMAKPMNAKQAGKSNRADRVSKPTAPRSIRVTGTAHGPSGAARPSGRASATPDPSRRIVAPNREDKDFELLPDFSPPLDSLPIKLNSLKIDWKGSPIDLSGDPLAHLLHPDELLLAGNLRLDCATYLTSKRRMFIRRLECVGIGKEFRKTDAQQACKIDVNKASKLWMAFDRVGWLDQKWMKPHIHKLKDMN</sequence>
<comment type="caution">
    <text evidence="3">The sequence shown here is derived from an EMBL/GenBank/DDBJ whole genome shotgun (WGS) entry which is preliminary data.</text>
</comment>
<gene>
    <name evidence="3" type="ORF">NLU13_4557</name>
</gene>
<evidence type="ECO:0000313" key="3">
    <source>
        <dbReference type="EMBL" id="KAK0388312.1"/>
    </source>
</evidence>